<dbReference type="SUPFAM" id="SSF56784">
    <property type="entry name" value="HAD-like"/>
    <property type="match status" value="1"/>
</dbReference>
<comment type="similarity">
    <text evidence="2">Belongs to the trehalose phosphatase family.</text>
</comment>
<dbReference type="GO" id="GO:0004805">
    <property type="term" value="F:trehalose-phosphatase activity"/>
    <property type="evidence" value="ECO:0007669"/>
    <property type="project" value="UniProtKB-EC"/>
</dbReference>
<evidence type="ECO:0000313" key="3">
    <source>
        <dbReference type="EMBL" id="CAA9577606.1"/>
    </source>
</evidence>
<evidence type="ECO:0000256" key="1">
    <source>
        <dbReference type="ARBA" id="ARBA00022801"/>
    </source>
</evidence>
<sequence>MAHVTPVEDAAARLYRVLSHEPASLFSDFDGTLSPMAPTPDGAALAPGVRDVLRALARRIELVGIVTGRAVNDARERVGVPELLYVGNHGLEWAERGVHVDHPVGIAAADSISTALHQIGAEIGSTLGLGGLVFEDKRLSGSIHYRLSEDPVTMGLALGEITERVAIAHGLHVASGKMVYELRPTASVSKGTALREIVLQRNLRSAVFLGDDVTDVDGFRALRALREGEGLPTLAVGVLTPDTAPSVIAESDLLLDGVDDVVRTLNALDHLLAADRIRATELES</sequence>
<dbReference type="GO" id="GO:0046872">
    <property type="term" value="F:metal ion binding"/>
    <property type="evidence" value="ECO:0007669"/>
    <property type="project" value="UniProtKB-KW"/>
</dbReference>
<dbReference type="PANTHER" id="PTHR43768:SF3">
    <property type="entry name" value="TREHALOSE 6-PHOSPHATE PHOSPHATASE"/>
    <property type="match status" value="1"/>
</dbReference>
<dbReference type="Gene3D" id="3.30.70.1020">
    <property type="entry name" value="Trehalose-6-phosphate phosphatase related protein, domain 2"/>
    <property type="match status" value="1"/>
</dbReference>
<dbReference type="Gene3D" id="3.40.50.1000">
    <property type="entry name" value="HAD superfamily/HAD-like"/>
    <property type="match status" value="1"/>
</dbReference>
<reference evidence="3" key="1">
    <citation type="submission" date="2020-02" db="EMBL/GenBank/DDBJ databases">
        <authorList>
            <person name="Meier V. D."/>
        </authorList>
    </citation>
    <scope>NUCLEOTIDE SEQUENCE</scope>
    <source>
        <strain evidence="3">AVDCRST_MAG87</strain>
    </source>
</reference>
<dbReference type="GO" id="GO:0005992">
    <property type="term" value="P:trehalose biosynthetic process"/>
    <property type="evidence" value="ECO:0007669"/>
    <property type="project" value="UniProtKB-UniPathway"/>
</dbReference>
<keyword evidence="2" id="KW-0460">Magnesium</keyword>
<organism evidence="3">
    <name type="scientific">uncultured Thermomicrobiales bacterium</name>
    <dbReference type="NCBI Taxonomy" id="1645740"/>
    <lineage>
        <taxon>Bacteria</taxon>
        <taxon>Pseudomonadati</taxon>
        <taxon>Thermomicrobiota</taxon>
        <taxon>Thermomicrobia</taxon>
        <taxon>Thermomicrobiales</taxon>
        <taxon>environmental samples</taxon>
    </lineage>
</organism>
<dbReference type="InterPro" id="IPR036412">
    <property type="entry name" value="HAD-like_sf"/>
</dbReference>
<protein>
    <recommendedName>
        <fullName evidence="2">Trehalose 6-phosphate phosphatase</fullName>
        <ecNumber evidence="2">3.1.3.12</ecNumber>
    </recommendedName>
</protein>
<dbReference type="AlphaFoldDB" id="A0A6J4VG90"/>
<keyword evidence="2" id="KW-0479">Metal-binding</keyword>
<name>A0A6J4VG90_9BACT</name>
<comment type="function">
    <text evidence="2">Removes the phosphate from trehalose 6-phosphate to produce free trehalose.</text>
</comment>
<dbReference type="InterPro" id="IPR044651">
    <property type="entry name" value="OTSB-like"/>
</dbReference>
<evidence type="ECO:0000256" key="2">
    <source>
        <dbReference type="RuleBase" id="RU361117"/>
    </source>
</evidence>
<accession>A0A6J4VG90</accession>
<comment type="pathway">
    <text evidence="2">Glycan biosynthesis; trehalose biosynthesis.</text>
</comment>
<comment type="cofactor">
    <cofactor evidence="2">
        <name>Mg(2+)</name>
        <dbReference type="ChEBI" id="CHEBI:18420"/>
    </cofactor>
</comment>
<dbReference type="InterPro" id="IPR003337">
    <property type="entry name" value="Trehalose_PPase"/>
</dbReference>
<dbReference type="EC" id="3.1.3.12" evidence="2"/>
<gene>
    <name evidence="3" type="ORF">AVDCRST_MAG87-3012</name>
</gene>
<dbReference type="InterPro" id="IPR023214">
    <property type="entry name" value="HAD_sf"/>
</dbReference>
<dbReference type="Pfam" id="PF02358">
    <property type="entry name" value="Trehalose_PPase"/>
    <property type="match status" value="1"/>
</dbReference>
<dbReference type="NCBIfam" id="TIGR00685">
    <property type="entry name" value="T6PP"/>
    <property type="match status" value="1"/>
</dbReference>
<comment type="catalytic activity">
    <reaction evidence="2">
        <text>alpha,alpha-trehalose 6-phosphate + H2O = alpha,alpha-trehalose + phosphate</text>
        <dbReference type="Rhea" id="RHEA:23420"/>
        <dbReference type="ChEBI" id="CHEBI:15377"/>
        <dbReference type="ChEBI" id="CHEBI:16551"/>
        <dbReference type="ChEBI" id="CHEBI:43474"/>
        <dbReference type="ChEBI" id="CHEBI:58429"/>
        <dbReference type="EC" id="3.1.3.12"/>
    </reaction>
</comment>
<dbReference type="PANTHER" id="PTHR43768">
    <property type="entry name" value="TREHALOSE 6-PHOSPHATE PHOSPHATASE"/>
    <property type="match status" value="1"/>
</dbReference>
<proteinExistence type="inferred from homology"/>
<keyword evidence="1 2" id="KW-0378">Hydrolase</keyword>
<dbReference type="UniPathway" id="UPA00299"/>
<dbReference type="EMBL" id="CADCWJ010000667">
    <property type="protein sequence ID" value="CAA9577606.1"/>
    <property type="molecule type" value="Genomic_DNA"/>
</dbReference>